<dbReference type="Proteomes" id="UP001390339">
    <property type="component" value="Unassembled WGS sequence"/>
</dbReference>
<sequence>MALHHKTRVPFSEAVKITKLDPNTYKCFLNEAYCVGEVPNGGYAASCMLAAASTHLTSRGQPDTLTAHFEFPNRTSAGPAVISVEEVRIGQQLSRLHLTLWQGDLLPQTPWISPSLSHRTVLAYSTHTDLRSFTGISLPTGYESTDAAALPPLPDFEALKASGRDDTWEEPKIPKPVTMLMRSLQNWHFYLPQKEPFSPGVLDMWIRQASGEPITQAALAYVVDSFPYNLHTFLASPELRQLLQSQSDPEGETKETRAKRKDLEERDEQRATLWFPTVVMDLEAKSALPEEGVEWLAVRVTSKQIKDGKFDLDILVRDLEGELVALSHHVAMIVSVERNTKKRGPSSKAVL</sequence>
<dbReference type="PANTHER" id="PTHR38110">
    <property type="entry name" value="CHROMOSOME 23, WHOLE GENOME SHOTGUN SEQUENCE"/>
    <property type="match status" value="1"/>
</dbReference>
<dbReference type="EMBL" id="JAPCWZ010000009">
    <property type="protein sequence ID" value="KAK8850786.1"/>
    <property type="molecule type" value="Genomic_DNA"/>
</dbReference>
<evidence type="ECO:0000313" key="4">
    <source>
        <dbReference type="EMBL" id="KAK8850786.1"/>
    </source>
</evidence>
<dbReference type="Pfam" id="PF20789">
    <property type="entry name" value="4HBT_3C"/>
    <property type="match status" value="1"/>
</dbReference>
<proteinExistence type="predicted"/>
<dbReference type="InterPro" id="IPR049450">
    <property type="entry name" value="ACOT8-like_C"/>
</dbReference>
<accession>A0ABR2HNY8</accession>
<keyword evidence="5" id="KW-1185">Reference proteome</keyword>
<evidence type="ECO:0000256" key="1">
    <source>
        <dbReference type="SAM" id="MobiDB-lite"/>
    </source>
</evidence>
<reference evidence="4 5" key="1">
    <citation type="journal article" date="2024" name="IMA Fungus">
        <title>Apiospora arundinis, a panoply of carbohydrate-active enzymes and secondary metabolites.</title>
        <authorList>
            <person name="Sorensen T."/>
            <person name="Petersen C."/>
            <person name="Muurmann A.T."/>
            <person name="Christiansen J.V."/>
            <person name="Brundto M.L."/>
            <person name="Overgaard C.K."/>
            <person name="Boysen A.T."/>
            <person name="Wollenberg R.D."/>
            <person name="Larsen T.O."/>
            <person name="Sorensen J.L."/>
            <person name="Nielsen K.L."/>
            <person name="Sondergaard T.E."/>
        </authorList>
    </citation>
    <scope>NUCLEOTIDE SEQUENCE [LARGE SCALE GENOMIC DNA]</scope>
    <source>
        <strain evidence="4 5">AAU 773</strain>
    </source>
</reference>
<feature type="region of interest" description="Disordered" evidence="1">
    <location>
        <begin position="243"/>
        <end position="265"/>
    </location>
</feature>
<evidence type="ECO:0000313" key="5">
    <source>
        <dbReference type="Proteomes" id="UP001390339"/>
    </source>
</evidence>
<feature type="domain" description="Acyl-CoA thioesterase-like N-terminal HotDog" evidence="2">
    <location>
        <begin position="33"/>
        <end position="104"/>
    </location>
</feature>
<dbReference type="InterPro" id="IPR042171">
    <property type="entry name" value="Acyl-CoA_hotdog"/>
</dbReference>
<dbReference type="Gene3D" id="2.40.160.210">
    <property type="entry name" value="Acyl-CoA thioesterase, double hotdog domain"/>
    <property type="match status" value="2"/>
</dbReference>
<dbReference type="InterPro" id="IPR052389">
    <property type="entry name" value="Sec_Metab_Biosynth-Assoc"/>
</dbReference>
<dbReference type="SUPFAM" id="SSF54637">
    <property type="entry name" value="Thioesterase/thiol ester dehydrase-isomerase"/>
    <property type="match status" value="2"/>
</dbReference>
<dbReference type="InterPro" id="IPR049449">
    <property type="entry name" value="TesB_ACOT8-like_N"/>
</dbReference>
<comment type="caution">
    <text evidence="4">The sequence shown here is derived from an EMBL/GenBank/DDBJ whole genome shotgun (WGS) entry which is preliminary data.</text>
</comment>
<feature type="domain" description="Acyl-CoA thioesterase-like C-terminal" evidence="3">
    <location>
        <begin position="181"/>
        <end position="333"/>
    </location>
</feature>
<dbReference type="PANTHER" id="PTHR38110:SF1">
    <property type="entry name" value="THIOESTERASE DOMAIN-CONTAINING PROTEIN"/>
    <property type="match status" value="1"/>
</dbReference>
<gene>
    <name evidence="4" type="ORF">PGQ11_013265</name>
</gene>
<dbReference type="Pfam" id="PF13622">
    <property type="entry name" value="4HBT_3"/>
    <property type="match status" value="1"/>
</dbReference>
<protein>
    <submittedName>
        <fullName evidence="4">Thioesterase family protein</fullName>
    </submittedName>
</protein>
<feature type="compositionally biased region" description="Basic and acidic residues" evidence="1">
    <location>
        <begin position="251"/>
        <end position="265"/>
    </location>
</feature>
<evidence type="ECO:0000259" key="2">
    <source>
        <dbReference type="Pfam" id="PF13622"/>
    </source>
</evidence>
<dbReference type="InterPro" id="IPR029069">
    <property type="entry name" value="HotDog_dom_sf"/>
</dbReference>
<organism evidence="4 5">
    <name type="scientific">Apiospora arundinis</name>
    <dbReference type="NCBI Taxonomy" id="335852"/>
    <lineage>
        <taxon>Eukaryota</taxon>
        <taxon>Fungi</taxon>
        <taxon>Dikarya</taxon>
        <taxon>Ascomycota</taxon>
        <taxon>Pezizomycotina</taxon>
        <taxon>Sordariomycetes</taxon>
        <taxon>Xylariomycetidae</taxon>
        <taxon>Amphisphaeriales</taxon>
        <taxon>Apiosporaceae</taxon>
        <taxon>Apiospora</taxon>
    </lineage>
</organism>
<name>A0ABR2HNY8_9PEZI</name>
<evidence type="ECO:0000259" key="3">
    <source>
        <dbReference type="Pfam" id="PF20789"/>
    </source>
</evidence>